<gene>
    <name evidence="1" type="ORF">PORY_001181</name>
</gene>
<proteinExistence type="predicted"/>
<accession>A0ACB7CE24</accession>
<evidence type="ECO:0000313" key="2">
    <source>
        <dbReference type="Proteomes" id="UP000768646"/>
    </source>
</evidence>
<dbReference type="EMBL" id="JABTEG010000003">
    <property type="protein sequence ID" value="KAG4305625.1"/>
    <property type="molecule type" value="Genomic_DNA"/>
</dbReference>
<evidence type="ECO:0000313" key="1">
    <source>
        <dbReference type="EMBL" id="KAG4305625.1"/>
    </source>
</evidence>
<organism evidence="1 2">
    <name type="scientific">Pneumocystis oryctolagi</name>
    <dbReference type="NCBI Taxonomy" id="42067"/>
    <lineage>
        <taxon>Eukaryota</taxon>
        <taxon>Fungi</taxon>
        <taxon>Dikarya</taxon>
        <taxon>Ascomycota</taxon>
        <taxon>Taphrinomycotina</taxon>
        <taxon>Pneumocystomycetes</taxon>
        <taxon>Pneumocystaceae</taxon>
        <taxon>Pneumocystis</taxon>
    </lineage>
</organism>
<name>A0ACB7CE24_9ASCO</name>
<dbReference type="Proteomes" id="UP000768646">
    <property type="component" value="Unassembled WGS sequence"/>
</dbReference>
<protein>
    <submittedName>
        <fullName evidence="1">Uncharacterized protein</fullName>
    </submittedName>
</protein>
<reference evidence="1 2" key="1">
    <citation type="journal article" date="2021" name="Commun. Biol.">
        <title>Genomic insights into the host specific adaptation of the Pneumocystis genus.</title>
        <authorList>
            <person name="Cisse O.H."/>
            <person name="Ma L."/>
            <person name="Dekker J.P."/>
            <person name="Khil P.P."/>
            <person name="Youn J.-H."/>
            <person name="Brenchley J.M."/>
            <person name="Blair R."/>
            <person name="Pahar B."/>
            <person name="Chabe M."/>
            <person name="Van Rompay K.K.A."/>
            <person name="Keesler R."/>
            <person name="Sukura A."/>
            <person name="Hirsch V."/>
            <person name="Kutty G."/>
            <person name="Liu Y."/>
            <person name="Peng L."/>
            <person name="Chen J."/>
            <person name="Song J."/>
            <person name="Weissenbacher-Lang C."/>
            <person name="Xu J."/>
            <person name="Upham N.S."/>
            <person name="Stajich J.E."/>
            <person name="Cuomo C.A."/>
            <person name="Cushion M.T."/>
            <person name="Kovacs J.A."/>
        </authorList>
    </citation>
    <scope>NUCLEOTIDE SEQUENCE [LARGE SCALE GENOMIC DNA]</scope>
    <source>
        <strain evidence="1 2">RABM</strain>
    </source>
</reference>
<keyword evidence="2" id="KW-1185">Reference proteome</keyword>
<sequence>MSQTSLKLEGYASKMFESLVDFLVAKFNYINNSLCFLKKLKEITIRSYNSLENSTEDIFNNNEFLFDIYKNINDYSEKIRIIKDQMSILEHISKELNSYSKELDKLLSFLLYMFSYLIQNSNVNNYLNKIFI</sequence>
<comment type="caution">
    <text evidence="1">The sequence shown here is derived from an EMBL/GenBank/DDBJ whole genome shotgun (WGS) entry which is preliminary data.</text>
</comment>